<organism evidence="2 3">
    <name type="scientific">Tsukamurella phage TIN3</name>
    <dbReference type="NCBI Taxonomy" id="1636546"/>
    <lineage>
        <taxon>Viruses</taxon>
        <taxon>Duplodnaviria</taxon>
        <taxon>Heunggongvirae</taxon>
        <taxon>Uroviricota</taxon>
        <taxon>Caudoviricetes</taxon>
        <taxon>Tinduovirus</taxon>
        <taxon>Tinduovirus TIN3</taxon>
    </lineage>
</organism>
<feature type="compositionally biased region" description="Polar residues" evidence="1">
    <location>
        <begin position="148"/>
        <end position="160"/>
    </location>
</feature>
<keyword evidence="3" id="KW-1185">Reference proteome</keyword>
<feature type="region of interest" description="Disordered" evidence="1">
    <location>
        <begin position="148"/>
        <end position="177"/>
    </location>
</feature>
<protein>
    <submittedName>
        <fullName evidence="2">Uncharacterized protein</fullName>
    </submittedName>
</protein>
<evidence type="ECO:0000313" key="3">
    <source>
        <dbReference type="Proteomes" id="UP000203663"/>
    </source>
</evidence>
<reference evidence="2 3" key="1">
    <citation type="journal article" date="2015" name="Appl. Environ. Microbiol.">
        <title>Three of a Kind: Genetically Similar Tsukamurella Phages TIN2, TIN3, and TIN4.</title>
        <authorList>
            <person name="Dyson Z.A."/>
            <person name="Tucci J."/>
            <person name="Seviour R.J."/>
            <person name="Petrovski S."/>
        </authorList>
    </citation>
    <scope>NUCLEOTIDE SEQUENCE [LARGE SCALE GENOMIC DNA]</scope>
</reference>
<proteinExistence type="predicted"/>
<dbReference type="Proteomes" id="UP000203663">
    <property type="component" value="Segment"/>
</dbReference>
<dbReference type="EMBL" id="KR011063">
    <property type="protein sequence ID" value="AKJ71860.1"/>
    <property type="molecule type" value="Genomic_DNA"/>
</dbReference>
<gene>
    <name evidence="2" type="ORF">TIN3_63</name>
</gene>
<dbReference type="GeneID" id="26641150"/>
<evidence type="ECO:0000256" key="1">
    <source>
        <dbReference type="SAM" id="MobiDB-lite"/>
    </source>
</evidence>
<name>A0A0K0N580_9CAUD</name>
<sequence>MKKKADSHILAGTFGPFRRLWVKACLNTFVLYIRPNQRVGYGVDVELNIDGPSKRSVAVVLTAMTEEELVAAKRAMDIAFECALDSVRARDRIADEALADGDISMSRIFREPPVIWRREGGEMFEETIEHLPNSWLGRTNIDASQFERSIASKQKSASPEDNTEDGYGVGAEVTDLD</sequence>
<dbReference type="RefSeq" id="YP_009214829.1">
    <property type="nucleotide sequence ID" value="NC_028966.1"/>
</dbReference>
<dbReference type="KEGG" id="vg:26641150"/>
<evidence type="ECO:0000313" key="2">
    <source>
        <dbReference type="EMBL" id="AKJ71860.1"/>
    </source>
</evidence>
<accession>A0A0K0N580</accession>
<dbReference type="OrthoDB" id="27879at10239"/>